<name>A0A521AIA6_9RHOB</name>
<dbReference type="EMBL" id="FXTO01000001">
    <property type="protein sequence ID" value="SMO34575.1"/>
    <property type="molecule type" value="Genomic_DNA"/>
</dbReference>
<reference evidence="4 5" key="1">
    <citation type="submission" date="2017-05" db="EMBL/GenBank/DDBJ databases">
        <authorList>
            <person name="Varghese N."/>
            <person name="Submissions S."/>
        </authorList>
    </citation>
    <scope>NUCLEOTIDE SEQUENCE [LARGE SCALE GENOMIC DNA]</scope>
    <source>
        <strain evidence="4 5">DSM 29506</strain>
    </source>
</reference>
<dbReference type="AlphaFoldDB" id="A0A521AIA6"/>
<evidence type="ECO:0000313" key="5">
    <source>
        <dbReference type="Proteomes" id="UP000316030"/>
    </source>
</evidence>
<sequence>MFKKLILALAASTALAAPAAAEIEINLYMGTEAPDSSRISGTDVTAGAFDTTIDWEGKSDAMPPYYGARATWWTNSNIGWAFEFSHNKAYAPAAQMAAVGFDRMEFTDGHNILTLNVMKRWPGAWGNKVTPYIGAGYGAAIPHVDIRPVGGAHTFGYQVTGPAYRLLAGASYKINDRWSVYGEYQFTHSDNKVDLEGSGTLETKITSNAFNFGVGIHF</sequence>
<dbReference type="OrthoDB" id="9810784at2"/>
<dbReference type="Proteomes" id="UP000316030">
    <property type="component" value="Unassembled WGS sequence"/>
</dbReference>
<evidence type="ECO:0000259" key="3">
    <source>
        <dbReference type="Pfam" id="PF13505"/>
    </source>
</evidence>
<feature type="signal peptide" evidence="2">
    <location>
        <begin position="1"/>
        <end position="19"/>
    </location>
</feature>
<dbReference type="Pfam" id="PF13505">
    <property type="entry name" value="OMP_b-brl"/>
    <property type="match status" value="1"/>
</dbReference>
<evidence type="ECO:0000256" key="1">
    <source>
        <dbReference type="ARBA" id="ARBA00022729"/>
    </source>
</evidence>
<protein>
    <submittedName>
        <fullName evidence="4">Lipid A oxidase</fullName>
    </submittedName>
</protein>
<evidence type="ECO:0000313" key="4">
    <source>
        <dbReference type="EMBL" id="SMO34575.1"/>
    </source>
</evidence>
<dbReference type="RefSeq" id="WP_142491497.1">
    <property type="nucleotide sequence ID" value="NZ_FXTO01000001.1"/>
</dbReference>
<organism evidence="4 5">
    <name type="scientific">Thalassovita litoralis</name>
    <dbReference type="NCBI Taxonomy" id="1010611"/>
    <lineage>
        <taxon>Bacteria</taxon>
        <taxon>Pseudomonadati</taxon>
        <taxon>Pseudomonadota</taxon>
        <taxon>Alphaproteobacteria</taxon>
        <taxon>Rhodobacterales</taxon>
        <taxon>Roseobacteraceae</taxon>
        <taxon>Thalassovita</taxon>
    </lineage>
</organism>
<keyword evidence="1 2" id="KW-0732">Signal</keyword>
<accession>A0A521AIA6</accession>
<evidence type="ECO:0000256" key="2">
    <source>
        <dbReference type="SAM" id="SignalP"/>
    </source>
</evidence>
<keyword evidence="5" id="KW-1185">Reference proteome</keyword>
<feature type="domain" description="Outer membrane protein beta-barrel" evidence="3">
    <location>
        <begin position="8"/>
        <end position="218"/>
    </location>
</feature>
<feature type="chain" id="PRO_5021702855" evidence="2">
    <location>
        <begin position="20"/>
        <end position="218"/>
    </location>
</feature>
<dbReference type="Gene3D" id="2.40.160.20">
    <property type="match status" value="1"/>
</dbReference>
<dbReference type="SUPFAM" id="SSF56925">
    <property type="entry name" value="OMPA-like"/>
    <property type="match status" value="1"/>
</dbReference>
<proteinExistence type="predicted"/>
<dbReference type="InterPro" id="IPR027385">
    <property type="entry name" value="Beta-barrel_OMP"/>
</dbReference>
<gene>
    <name evidence="4" type="ORF">SAMN06265173_101180</name>
</gene>
<dbReference type="InterPro" id="IPR011250">
    <property type="entry name" value="OMP/PagP_B-barrel"/>
</dbReference>